<sequence length="69" mass="8415">MMDLCVPSSSCLLHLWRQVRIWKGKILFLNQSFESCNGKFVLFCFCAFFFLIFFLFFYFLFFFPSQYFG</sequence>
<proteinExistence type="predicted"/>
<accession>A0A5N6W0H6</accession>
<feature type="transmembrane region" description="Helical" evidence="1">
    <location>
        <begin position="40"/>
        <end position="63"/>
    </location>
</feature>
<dbReference type="Proteomes" id="UP000325433">
    <property type="component" value="Unassembled WGS sequence"/>
</dbReference>
<dbReference type="AlphaFoldDB" id="A0A5N6W0H6"/>
<dbReference type="EMBL" id="ML738319">
    <property type="protein sequence ID" value="KAE8314271.1"/>
    <property type="molecule type" value="Genomic_DNA"/>
</dbReference>
<evidence type="ECO:0000313" key="3">
    <source>
        <dbReference type="Proteomes" id="UP000325433"/>
    </source>
</evidence>
<protein>
    <submittedName>
        <fullName evidence="2">Uncharacterized protein</fullName>
    </submittedName>
</protein>
<organism evidence="2 3">
    <name type="scientific">Aspergillus transmontanensis</name>
    <dbReference type="NCBI Taxonomy" id="1034304"/>
    <lineage>
        <taxon>Eukaryota</taxon>
        <taxon>Fungi</taxon>
        <taxon>Dikarya</taxon>
        <taxon>Ascomycota</taxon>
        <taxon>Pezizomycotina</taxon>
        <taxon>Eurotiomycetes</taxon>
        <taxon>Eurotiomycetidae</taxon>
        <taxon>Eurotiales</taxon>
        <taxon>Aspergillaceae</taxon>
        <taxon>Aspergillus</taxon>
        <taxon>Aspergillus subgen. Circumdati</taxon>
    </lineage>
</organism>
<keyword evidence="1" id="KW-0472">Membrane</keyword>
<gene>
    <name evidence="2" type="ORF">BDV41DRAFT_533884</name>
</gene>
<reference evidence="3" key="1">
    <citation type="submission" date="2019-04" db="EMBL/GenBank/DDBJ databases">
        <title>Friends and foes A comparative genomics studyof 23 Aspergillus species from section Flavi.</title>
        <authorList>
            <consortium name="DOE Joint Genome Institute"/>
            <person name="Kjaerbolling I."/>
            <person name="Vesth T."/>
            <person name="Frisvad J.C."/>
            <person name="Nybo J.L."/>
            <person name="Theobald S."/>
            <person name="Kildgaard S."/>
            <person name="Isbrandt T."/>
            <person name="Kuo A."/>
            <person name="Sato A."/>
            <person name="Lyhne E.K."/>
            <person name="Kogle M.E."/>
            <person name="Wiebenga A."/>
            <person name="Kun R.S."/>
            <person name="Lubbers R.J."/>
            <person name="Makela M.R."/>
            <person name="Barry K."/>
            <person name="Chovatia M."/>
            <person name="Clum A."/>
            <person name="Daum C."/>
            <person name="Haridas S."/>
            <person name="He G."/>
            <person name="LaButti K."/>
            <person name="Lipzen A."/>
            <person name="Mondo S."/>
            <person name="Riley R."/>
            <person name="Salamov A."/>
            <person name="Simmons B.A."/>
            <person name="Magnuson J.K."/>
            <person name="Henrissat B."/>
            <person name="Mortensen U.H."/>
            <person name="Larsen T.O."/>
            <person name="Devries R.P."/>
            <person name="Grigoriev I.V."/>
            <person name="Machida M."/>
            <person name="Baker S.E."/>
            <person name="Andersen M.R."/>
        </authorList>
    </citation>
    <scope>NUCLEOTIDE SEQUENCE [LARGE SCALE GENOMIC DNA]</scope>
    <source>
        <strain evidence="3">CBS 130015</strain>
    </source>
</reference>
<evidence type="ECO:0000256" key="1">
    <source>
        <dbReference type="SAM" id="Phobius"/>
    </source>
</evidence>
<name>A0A5N6W0H6_9EURO</name>
<keyword evidence="1" id="KW-0812">Transmembrane</keyword>
<keyword evidence="3" id="KW-1185">Reference proteome</keyword>
<evidence type="ECO:0000313" key="2">
    <source>
        <dbReference type="EMBL" id="KAE8314271.1"/>
    </source>
</evidence>
<keyword evidence="1" id="KW-1133">Transmembrane helix</keyword>